<evidence type="ECO:0000256" key="1">
    <source>
        <dbReference type="SAM" id="MobiDB-lite"/>
    </source>
</evidence>
<feature type="region of interest" description="Disordered" evidence="1">
    <location>
        <begin position="29"/>
        <end position="48"/>
    </location>
</feature>
<feature type="compositionally biased region" description="Low complexity" evidence="1">
    <location>
        <begin position="770"/>
        <end position="784"/>
    </location>
</feature>
<feature type="region of interest" description="Disordered" evidence="1">
    <location>
        <begin position="71"/>
        <end position="101"/>
    </location>
</feature>
<feature type="region of interest" description="Disordered" evidence="1">
    <location>
        <begin position="757"/>
        <end position="881"/>
    </location>
</feature>
<feature type="compositionally biased region" description="Polar residues" evidence="1">
    <location>
        <begin position="944"/>
        <end position="958"/>
    </location>
</feature>
<reference evidence="2 3" key="1">
    <citation type="submission" date="2021-02" db="EMBL/GenBank/DDBJ databases">
        <title>Variation within the Batrachochytrium salamandrivorans European outbreak.</title>
        <authorList>
            <person name="Kelly M."/>
            <person name="Pasmans F."/>
            <person name="Shea T.P."/>
            <person name="Munoz J.F."/>
            <person name="Carranza S."/>
            <person name="Cuomo C.A."/>
            <person name="Martel A."/>
        </authorList>
    </citation>
    <scope>NUCLEOTIDE SEQUENCE [LARGE SCALE GENOMIC DNA]</scope>
    <source>
        <strain evidence="2 3">AMFP18/2</strain>
    </source>
</reference>
<feature type="region of interest" description="Disordered" evidence="1">
    <location>
        <begin position="346"/>
        <end position="370"/>
    </location>
</feature>
<dbReference type="Proteomes" id="UP001648503">
    <property type="component" value="Unassembled WGS sequence"/>
</dbReference>
<feature type="compositionally biased region" description="Low complexity" evidence="1">
    <location>
        <begin position="803"/>
        <end position="816"/>
    </location>
</feature>
<feature type="region of interest" description="Disordered" evidence="1">
    <location>
        <begin position="710"/>
        <end position="738"/>
    </location>
</feature>
<feature type="compositionally biased region" description="Polar residues" evidence="1">
    <location>
        <begin position="790"/>
        <end position="800"/>
    </location>
</feature>
<comment type="caution">
    <text evidence="2">The sequence shown here is derived from an EMBL/GenBank/DDBJ whole genome shotgun (WGS) entry which is preliminary data.</text>
</comment>
<accession>A0ABQ8F0J2</accession>
<sequence length="1373" mass="151055">MIRYGSIDVGIDKPNGSVYAVSRLDAESGCMPTPQQTQKDSRHNSSAKPIDQAANAISTCHDDNISLIVPGSRNRCPTRGSTLGSLPTHRSSSFSASTTTHLKPTLQLQPLRQQRASSICDPLSLLETSLAQSAAMTRRHSSAMFTHDPKGVMSLTKRSDPPLLSQHSVFSLTSEKSTGSRQHLRTCGNTLGVKAVGSGAHTPDTGFSEGRSSLSLYAHSTGAVLDRVLHHSSTSKGLLSELGYSQKRQSDRKQQRQLQKQFTRQETEAKERRAVRLFEYIHQCDREEHEAKLRLMVRYTHLQRIKIEMNSEKIQQTQSTREAKEIQKRHRAFQQKRHYLDSIHRRKQKPVMACTVSRPKPDNSKRKNASTWAEIPATSAYSKADDRHTRVPAIGGPIDADEDVIQVHKEKNWGSTVRTASILGNEPFGHLDENGIVANSTMHLPNAIGVAAEKRNTTHMSSIVKESKEIIVGKGRGTQLSKIEHPAATNTMKMPLGLAAFEIQGKLDPINSTGHPLCHENRTTLFKGKAYYSQAKDVKEVRTQYDQNKSFLQAQRKSFKPRLTVKAVHKPTTTDGTIPVSVERRVSRMPISNSLQSSSNSHEIAQFKQRCIKSNMLESKKISMDTFHSDIIKKSRQRLNKILKMKDTVVKHRQLMQRIATGAANQHGVVSSLSSNYEAGFIHGRSESEMVRLSRLTTTDQPLRVALTEKPSLSRSAHSRKETLISNEHRHPIPDESVHNDTVAAYPCVQDQNIKKEMGTGMTRSDTELPISGPSGSRGSISVSLKPPINTLQKQLYQHQPESRAQSPSCRSSQSSTPPPPSTHDGVYFTASRNSLASDGDSMSKPTLRGDDQQMELETGKDSLMMDAAERERKSDQEQARRHIEDMATAGLVKGRRGSMYKASAATLRIVNQRAMHINTDAHDERSNSINDDQDDMSPLDATDTPQTETGSRSTLMSSRVIEGEESGHIKQEMPFLAGAESVVGHRLGSKKSLGSAHSSLIDTDSLGYGSLTSPTYSSHSVSLSSGDVLSAGKGSNLKASEHGASDGSLSAPFNQKAKLSCHTLAIDCDESNTYANHPIKASVQATPECLDSPTTSSMMKVNSTDSPVDATSIYVSRIDEAEELLETCTLPTRSRSANRLHHGRGNGRSYSHSLSSLAIVQDTITPNRLRQDRIAAQTGDDGDDGNKEGRSQAPWLHLDMASVAEFGKTIWPTSYVNAVHSQGTSADSVVADRNHCSRDQRCTLTVAMAAEFDSKTLGSPILESKAGMEDHIHNPMSLKSGSMLTANRSNRSSWDQDQASSKQRAVRLWHGSRICISSIPLDVNVQSNEADSLPKSSRHGQCQPDTNHLKEWPSLVLQSVRFWNPNSPADQH</sequence>
<feature type="compositionally biased region" description="Polar residues" evidence="1">
    <location>
        <begin position="79"/>
        <end position="101"/>
    </location>
</feature>
<evidence type="ECO:0000313" key="2">
    <source>
        <dbReference type="EMBL" id="KAH6589964.1"/>
    </source>
</evidence>
<feature type="region of interest" description="Disordered" evidence="1">
    <location>
        <begin position="920"/>
        <end position="958"/>
    </location>
</feature>
<dbReference type="EMBL" id="JAFCIX010000438">
    <property type="protein sequence ID" value="KAH6589964.1"/>
    <property type="molecule type" value="Genomic_DNA"/>
</dbReference>
<keyword evidence="3" id="KW-1185">Reference proteome</keyword>
<feature type="region of interest" description="Disordered" evidence="1">
    <location>
        <begin position="240"/>
        <end position="266"/>
    </location>
</feature>
<feature type="region of interest" description="Disordered" evidence="1">
    <location>
        <begin position="1279"/>
        <end position="1301"/>
    </location>
</feature>
<name>A0ABQ8F0J2_9FUNG</name>
<proteinExistence type="predicted"/>
<evidence type="ECO:0000313" key="3">
    <source>
        <dbReference type="Proteomes" id="UP001648503"/>
    </source>
</evidence>
<protein>
    <submittedName>
        <fullName evidence="2">Uncharacterized protein</fullName>
    </submittedName>
</protein>
<organism evidence="2 3">
    <name type="scientific">Batrachochytrium salamandrivorans</name>
    <dbReference type="NCBI Taxonomy" id="1357716"/>
    <lineage>
        <taxon>Eukaryota</taxon>
        <taxon>Fungi</taxon>
        <taxon>Fungi incertae sedis</taxon>
        <taxon>Chytridiomycota</taxon>
        <taxon>Chytridiomycota incertae sedis</taxon>
        <taxon>Chytridiomycetes</taxon>
        <taxon>Rhizophydiales</taxon>
        <taxon>Rhizophydiales incertae sedis</taxon>
        <taxon>Batrachochytrium</taxon>
    </lineage>
</organism>
<feature type="compositionally biased region" description="Basic and acidic residues" evidence="1">
    <location>
        <begin position="719"/>
        <end position="738"/>
    </location>
</feature>
<gene>
    <name evidence="2" type="ORF">BASA50_009666</name>
</gene>
<feature type="compositionally biased region" description="Basic and acidic residues" evidence="1">
    <location>
        <begin position="868"/>
        <end position="881"/>
    </location>
</feature>